<feature type="transmembrane region" description="Helical" evidence="5">
    <location>
        <begin position="89"/>
        <end position="114"/>
    </location>
</feature>
<evidence type="ECO:0000256" key="2">
    <source>
        <dbReference type="ARBA" id="ARBA00022692"/>
    </source>
</evidence>
<name>A0ABM3XS79_ERIEU</name>
<accession>A0ABM3XS79</accession>
<evidence type="ECO:0000256" key="3">
    <source>
        <dbReference type="ARBA" id="ARBA00022989"/>
    </source>
</evidence>
<dbReference type="InterPro" id="IPR006214">
    <property type="entry name" value="Bax_inhibitor_1-related"/>
</dbReference>
<feature type="transmembrane region" description="Helical" evidence="5">
    <location>
        <begin position="156"/>
        <end position="189"/>
    </location>
</feature>
<keyword evidence="7" id="KW-1185">Reference proteome</keyword>
<sequence length="258" mass="29250">MKIELEISEPIDFGSGDHQYLVRKAGDDSSKPNKPYKASASAVPKQSSAKPRPKTGEPANSYVVEISEETNTENNSVDPFSDTAIRRAFIIKVFLILSAQLVITGMIISIFIFWKDLRVWVHNNPWFTYTLLPAFFVVLILLACCGDLRRQVPANYILLSLFWDFTVLSGVLFVVVFVLIIFGLLIIFIRSYWLRLVYAALGTVVFSVYLVVDVQLMVGGRHRHSQLDPEEYVFAALNIYMDVINIFIFILQLFGLGQ</sequence>
<reference evidence="8" key="1">
    <citation type="submission" date="2025-08" db="UniProtKB">
        <authorList>
            <consortium name="RefSeq"/>
        </authorList>
    </citation>
    <scope>IDENTIFICATION</scope>
</reference>
<evidence type="ECO:0000256" key="4">
    <source>
        <dbReference type="ARBA" id="ARBA00023136"/>
    </source>
</evidence>
<proteinExistence type="inferred from homology"/>
<dbReference type="Proteomes" id="UP001652624">
    <property type="component" value="Chromosome 8"/>
</dbReference>
<protein>
    <submittedName>
        <fullName evidence="8">Protein lifeguard 1 isoform X2</fullName>
    </submittedName>
</protein>
<comment type="subcellular location">
    <subcellularLocation>
        <location evidence="1">Membrane</location>
        <topology evidence="1">Multi-pass membrane protein</topology>
    </subcellularLocation>
</comment>
<dbReference type="Pfam" id="PF01027">
    <property type="entry name" value="Bax1-I"/>
    <property type="match status" value="1"/>
</dbReference>
<dbReference type="GeneID" id="103113032"/>
<keyword evidence="2 5" id="KW-0812">Transmembrane</keyword>
<dbReference type="RefSeq" id="XP_060051687.1">
    <property type="nucleotide sequence ID" value="XM_060195704.1"/>
</dbReference>
<feature type="transmembrane region" description="Helical" evidence="5">
    <location>
        <begin position="232"/>
        <end position="254"/>
    </location>
</feature>
<dbReference type="CDD" id="cd10428">
    <property type="entry name" value="LFG_like"/>
    <property type="match status" value="1"/>
</dbReference>
<evidence type="ECO:0000313" key="7">
    <source>
        <dbReference type="Proteomes" id="UP001652624"/>
    </source>
</evidence>
<keyword evidence="3 5" id="KW-1133">Transmembrane helix</keyword>
<evidence type="ECO:0000313" key="8">
    <source>
        <dbReference type="RefSeq" id="XP_060051687.1"/>
    </source>
</evidence>
<evidence type="ECO:0000256" key="6">
    <source>
        <dbReference type="SAM" id="MobiDB-lite"/>
    </source>
</evidence>
<dbReference type="PANTHER" id="PTHR23291:SF47">
    <property type="entry name" value="TRANSMEMBRANE BAX INHIBITOR MOTIF CONTAINING 7"/>
    <property type="match status" value="1"/>
</dbReference>
<gene>
    <name evidence="8" type="primary">TMBIM7</name>
</gene>
<evidence type="ECO:0000256" key="5">
    <source>
        <dbReference type="RuleBase" id="RU004379"/>
    </source>
</evidence>
<feature type="transmembrane region" description="Helical" evidence="5">
    <location>
        <begin position="195"/>
        <end position="212"/>
    </location>
</feature>
<feature type="transmembrane region" description="Helical" evidence="5">
    <location>
        <begin position="126"/>
        <end position="144"/>
    </location>
</feature>
<dbReference type="PANTHER" id="PTHR23291">
    <property type="entry name" value="BAX INHIBITOR-RELATED"/>
    <property type="match status" value="1"/>
</dbReference>
<evidence type="ECO:0000256" key="1">
    <source>
        <dbReference type="ARBA" id="ARBA00004141"/>
    </source>
</evidence>
<keyword evidence="4 5" id="KW-0472">Membrane</keyword>
<feature type="region of interest" description="Disordered" evidence="6">
    <location>
        <begin position="23"/>
        <end position="58"/>
    </location>
</feature>
<organism evidence="7 8">
    <name type="scientific">Erinaceus europaeus</name>
    <name type="common">Western European hedgehog</name>
    <dbReference type="NCBI Taxonomy" id="9365"/>
    <lineage>
        <taxon>Eukaryota</taxon>
        <taxon>Metazoa</taxon>
        <taxon>Chordata</taxon>
        <taxon>Craniata</taxon>
        <taxon>Vertebrata</taxon>
        <taxon>Euteleostomi</taxon>
        <taxon>Mammalia</taxon>
        <taxon>Eutheria</taxon>
        <taxon>Laurasiatheria</taxon>
        <taxon>Eulipotyphla</taxon>
        <taxon>Erinaceidae</taxon>
        <taxon>Erinaceinae</taxon>
        <taxon>Erinaceus</taxon>
    </lineage>
</organism>
<comment type="similarity">
    <text evidence="5">Belongs to the BI1 family.</text>
</comment>